<dbReference type="OrthoDB" id="10408160at2759"/>
<dbReference type="EMBL" id="BMAV01013258">
    <property type="protein sequence ID" value="GFY60688.1"/>
    <property type="molecule type" value="Genomic_DNA"/>
</dbReference>
<evidence type="ECO:0000313" key="1">
    <source>
        <dbReference type="EMBL" id="GFY60688.1"/>
    </source>
</evidence>
<accession>A0A8X6XX59</accession>
<keyword evidence="2" id="KW-1185">Reference proteome</keyword>
<proteinExistence type="predicted"/>
<reference evidence="1" key="1">
    <citation type="submission" date="2020-08" db="EMBL/GenBank/DDBJ databases">
        <title>Multicomponent nature underlies the extraordinary mechanical properties of spider dragline silk.</title>
        <authorList>
            <person name="Kono N."/>
            <person name="Nakamura H."/>
            <person name="Mori M."/>
            <person name="Yoshida Y."/>
            <person name="Ohtoshi R."/>
            <person name="Malay A.D."/>
            <person name="Moran D.A.P."/>
            <person name="Tomita M."/>
            <person name="Numata K."/>
            <person name="Arakawa K."/>
        </authorList>
    </citation>
    <scope>NUCLEOTIDE SEQUENCE</scope>
</reference>
<comment type="caution">
    <text evidence="1">The sequence shown here is derived from an EMBL/GenBank/DDBJ whole genome shotgun (WGS) entry which is preliminary data.</text>
</comment>
<evidence type="ECO:0000313" key="2">
    <source>
        <dbReference type="Proteomes" id="UP000886998"/>
    </source>
</evidence>
<dbReference type="AlphaFoldDB" id="A0A8X6XX59"/>
<organism evidence="1 2">
    <name type="scientific">Trichonephila inaurata madagascariensis</name>
    <dbReference type="NCBI Taxonomy" id="2747483"/>
    <lineage>
        <taxon>Eukaryota</taxon>
        <taxon>Metazoa</taxon>
        <taxon>Ecdysozoa</taxon>
        <taxon>Arthropoda</taxon>
        <taxon>Chelicerata</taxon>
        <taxon>Arachnida</taxon>
        <taxon>Araneae</taxon>
        <taxon>Araneomorphae</taxon>
        <taxon>Entelegynae</taxon>
        <taxon>Araneoidea</taxon>
        <taxon>Nephilidae</taxon>
        <taxon>Trichonephila</taxon>
        <taxon>Trichonephila inaurata</taxon>
    </lineage>
</organism>
<name>A0A8X6XX59_9ARAC</name>
<protein>
    <submittedName>
        <fullName evidence="1">Uncharacterized protein</fullName>
    </submittedName>
</protein>
<sequence>MDGKKFSFQLDLQSYFFSLFSELRKTTQRHSSKRKANRRFVVIRTCGGADENLFLPLDAVSSPTDACCQTFPPDSRDSEAGQVGLEVGEKSNLRMRLIMDVNHWPTAGERLAEKITRG</sequence>
<dbReference type="Proteomes" id="UP000886998">
    <property type="component" value="Unassembled WGS sequence"/>
</dbReference>
<gene>
    <name evidence="1" type="ORF">TNIN_251441</name>
</gene>